<name>A0A821UVA7_9NEOP</name>
<keyword evidence="2" id="KW-1185">Reference proteome</keyword>
<dbReference type="AlphaFoldDB" id="A0A821UVA7"/>
<protein>
    <submittedName>
        <fullName evidence="1">Uncharacterized protein</fullName>
    </submittedName>
</protein>
<dbReference type="OrthoDB" id="7489418at2759"/>
<reference evidence="1" key="1">
    <citation type="submission" date="2021-02" db="EMBL/GenBank/DDBJ databases">
        <authorList>
            <person name="Steward A R."/>
        </authorList>
    </citation>
    <scope>NUCLEOTIDE SEQUENCE</scope>
</reference>
<evidence type="ECO:0000313" key="2">
    <source>
        <dbReference type="Proteomes" id="UP000663880"/>
    </source>
</evidence>
<dbReference type="EMBL" id="CAJOBZ010000033">
    <property type="protein sequence ID" value="CAF4895522.1"/>
    <property type="molecule type" value="Genomic_DNA"/>
</dbReference>
<organism evidence="1 2">
    <name type="scientific">Pieris macdunnoughi</name>
    <dbReference type="NCBI Taxonomy" id="345717"/>
    <lineage>
        <taxon>Eukaryota</taxon>
        <taxon>Metazoa</taxon>
        <taxon>Ecdysozoa</taxon>
        <taxon>Arthropoda</taxon>
        <taxon>Hexapoda</taxon>
        <taxon>Insecta</taxon>
        <taxon>Pterygota</taxon>
        <taxon>Neoptera</taxon>
        <taxon>Endopterygota</taxon>
        <taxon>Lepidoptera</taxon>
        <taxon>Glossata</taxon>
        <taxon>Ditrysia</taxon>
        <taxon>Papilionoidea</taxon>
        <taxon>Pieridae</taxon>
        <taxon>Pierinae</taxon>
        <taxon>Pieris</taxon>
    </lineage>
</organism>
<evidence type="ECO:0000313" key="1">
    <source>
        <dbReference type="EMBL" id="CAF4895522.1"/>
    </source>
</evidence>
<gene>
    <name evidence="1" type="ORF">PMACD_LOCUS10846</name>
</gene>
<accession>A0A821UVA7</accession>
<dbReference type="Proteomes" id="UP000663880">
    <property type="component" value="Unassembled WGS sequence"/>
</dbReference>
<sequence length="235" mass="25125">MIAGTSGSSLISTPDLDDGDSLNRSELVRIHCTYSYTHFNGKPGALALRSDETSVPFADTFRTGVGRGCGSARGAARSARPSARASPFYEWKAAILNEPRTRSSRPLFSQASGVSAGGGSRKRAASASGAKFCGAGDGSGCARLSSFRRDPPAQPHPGIRFPANETNEHPAHFPLTIITHYDNESLSDETGSIIRSSSHHIFAAFAVASDEGRFAYTILIKFLFLCTKFRYDVSI</sequence>
<comment type="caution">
    <text evidence="1">The sequence shown here is derived from an EMBL/GenBank/DDBJ whole genome shotgun (WGS) entry which is preliminary data.</text>
</comment>
<proteinExistence type="predicted"/>